<gene>
    <name evidence="1" type="ORF">EIN_251030</name>
</gene>
<evidence type="ECO:0000313" key="1">
    <source>
        <dbReference type="EMBL" id="ELP94959.1"/>
    </source>
</evidence>
<dbReference type="InterPro" id="IPR035948">
    <property type="entry name" value="YwqG-like_sf"/>
</dbReference>
<dbReference type="Pfam" id="PF09234">
    <property type="entry name" value="DUF1963"/>
    <property type="match status" value="1"/>
</dbReference>
<proteinExistence type="predicted"/>
<dbReference type="GeneID" id="14893957"/>
<evidence type="ECO:0008006" key="3">
    <source>
        <dbReference type="Google" id="ProtNLM"/>
    </source>
</evidence>
<dbReference type="EMBL" id="KB206169">
    <property type="protein sequence ID" value="ELP94959.1"/>
    <property type="molecule type" value="Genomic_DNA"/>
</dbReference>
<organism evidence="1 2">
    <name type="scientific">Entamoeba invadens IP1</name>
    <dbReference type="NCBI Taxonomy" id="370355"/>
    <lineage>
        <taxon>Eukaryota</taxon>
        <taxon>Amoebozoa</taxon>
        <taxon>Evosea</taxon>
        <taxon>Archamoebae</taxon>
        <taxon>Mastigamoebida</taxon>
        <taxon>Entamoebidae</taxon>
        <taxon>Entamoeba</taxon>
    </lineage>
</organism>
<accession>A0A0A1UGJ3</accession>
<dbReference type="Gene3D" id="2.30.320.10">
    <property type="entry name" value="YwqG-like"/>
    <property type="match status" value="1"/>
</dbReference>
<dbReference type="SUPFAM" id="SSF103032">
    <property type="entry name" value="Hypothetical protein YwqG"/>
    <property type="match status" value="1"/>
</dbReference>
<evidence type="ECO:0000313" key="2">
    <source>
        <dbReference type="Proteomes" id="UP000014680"/>
    </source>
</evidence>
<protein>
    <recommendedName>
        <fullName evidence="3">DUF1963 domain-containing protein</fullName>
    </recommendedName>
</protein>
<dbReference type="Proteomes" id="UP000014680">
    <property type="component" value="Unassembled WGS sequence"/>
</dbReference>
<dbReference type="KEGG" id="eiv:EIN_251030"/>
<dbReference type="InterPro" id="IPR015315">
    <property type="entry name" value="DUF1963"/>
</dbReference>
<dbReference type="PANTHER" id="PTHR36436">
    <property type="entry name" value="SLL5081 PROTEIN"/>
    <property type="match status" value="1"/>
</dbReference>
<dbReference type="AlphaFoldDB" id="A0A0A1UGJ3"/>
<dbReference type="VEuPathDB" id="AmoebaDB:EIN_251030"/>
<name>A0A0A1UGJ3_ENTIV</name>
<reference evidence="1 2" key="1">
    <citation type="submission" date="2012-10" db="EMBL/GenBank/DDBJ databases">
        <authorList>
            <person name="Zafar N."/>
            <person name="Inman J."/>
            <person name="Hall N."/>
            <person name="Lorenzi H."/>
            <person name="Caler E."/>
        </authorList>
    </citation>
    <scope>NUCLEOTIDE SEQUENCE [LARGE SCALE GENOMIC DNA]</scope>
    <source>
        <strain evidence="1 2">IP1</strain>
    </source>
</reference>
<dbReference type="PANTHER" id="PTHR36436:SF6">
    <property type="entry name" value="SLL5081 PROTEIN"/>
    <property type="match status" value="1"/>
</dbReference>
<dbReference type="RefSeq" id="XP_004261730.1">
    <property type="nucleotide sequence ID" value="XM_004261682.1"/>
</dbReference>
<keyword evidence="2" id="KW-1185">Reference proteome</keyword>
<dbReference type="OrthoDB" id="24953at2759"/>
<sequence>MNTIIVTDKCDTFENTILTDEVTKSIMGELFEKYKKECIVLDLKVDNTITPINSCVGGIPYYPKGSVYPYIDGHPLVLLCQINFSEMPKLVNFPTSGMLQFFVDPEDQYDTSRFKVLYTKEVSIANHQPLPDDAKIAMENKNKEVPYFGVFRVHGKLGETVAIPLNERENIVKKLAIKYSASTSAIEFQIDTTQAFFKAVSNYGGCPHYIQMEESFRDDIGNKDTLLLQLASEEYSENEEKYPDGNDTNKMEWCDNGVGLFFINHDNLKNLDFSDIFYGIDTD</sequence>